<dbReference type="Gene3D" id="1.20.5.490">
    <property type="entry name" value="Single helix bin"/>
    <property type="match status" value="1"/>
</dbReference>
<name>A0AAV2K739_KNICA</name>
<dbReference type="Proteomes" id="UP001497482">
    <property type="component" value="Chromosome 17"/>
</dbReference>
<dbReference type="Pfam" id="PF09727">
    <property type="entry name" value="CortBP2"/>
    <property type="match status" value="1"/>
</dbReference>
<sequence length="1057" mass="122502">MVVTSQQNKMRSKACKPLKEGLDPGPSHTHKDPSLVQTPDLVQTMSSPDLVQTQSSPDLVKTQSSPNLVQRRDTDGTKGQEKSQKELLHLLVIMEGELQARDDVIAVLRSQRWGPDVLEAHYGSSAPLRPLQALQRDTALSRNPDDVYEAPMAELDLLQQQYSSTYRMMVEQLNSEKLKHKEFMRKSDDFTNLLEADRIRLKQLVEQEKWSQIHKDKEHVEHLGKLRSEVLQLRSLLLLLLHQLQNQRRSIRELRRNLQEREKSLSQSLDRGKHQEQVILRLETELEQEATKLFSEREDTTNQLLTQDSQMHLLQLQLTQFCSTTQDLQQKNQDLQQKNQDLQQKNQDLQQKNQDLQQKNQDLQQRNQNLTQRNQDLEQRNQNLTQKNQELQSSGHMVLTERVSAKGSPSLVQELEILRGKFSEMAEKEENLSRMESQCGELRMKLEEAQSQSSVLRKEVEEVQQRLGQTQKLRTMFLKSEAESSQLRLSLEEEKQSVKDLSAALESVRAKVKELEETEEKLEETERALREDLSKLRSLTLTMAEEHKEVKEELGRERERSEEMEERLRSERERSVEMEERLRSERERSEEIEERLRSEKERSEEMEERLRSERERREEMEERLRSERKRSEEMEERLRQEQENVSEVTEKMEEESKRWMKVKSELEQSAEEERRKLKSSFQLEGHVARSEMSLWGKGQMWEEPSPEMRTLKSREKVSQLDSRCKEAESELQTLFRAEKKKNEELRAETLTLKEQIHQLRTTEDHRLCQLQMELQEVKRRQQTEEVPHMDNLRRFSRVSGQRLVPVSSSSSQTENFDDDSTDGFIRRCVQEENSFMTSLQQQGHTSLRQQGHKPVLERYPLARTLPPPLQTHQPHAPLRIRFSPSLSSCSTLEFTGVSDRLRACPTRVCPTRVCMVPQSSSSHRFSSSTSSTSSSSTSSSAVTIAAVSKAQKGQLNVIRVEDSTIHIRLGAPLTQRSEEVTEKSSTKKSSSIMITPTNGNARKGGFGLCSSPGPCPVPGPVWSKPVQSLSALGLCSITRVHESKAEHLKIQMKTSNL</sequence>
<protein>
    <recommendedName>
        <fullName evidence="4">Cortactin-binding protein-2 N-terminal domain-containing protein</fullName>
    </recommendedName>
</protein>
<dbReference type="PANTHER" id="PTHR23166:SF3">
    <property type="entry name" value="FILAMIN-A-INTERACTING PROTEIN 1"/>
    <property type="match status" value="1"/>
</dbReference>
<feature type="coiled-coil region" evidence="2">
    <location>
        <begin position="418"/>
        <end position="466"/>
    </location>
</feature>
<feature type="region of interest" description="Disordered" evidence="3">
    <location>
        <begin position="918"/>
        <end position="939"/>
    </location>
</feature>
<keyword evidence="6" id="KW-1185">Reference proteome</keyword>
<feature type="compositionally biased region" description="Low complexity" evidence="3">
    <location>
        <begin position="919"/>
        <end position="939"/>
    </location>
</feature>
<reference evidence="5 6" key="1">
    <citation type="submission" date="2024-04" db="EMBL/GenBank/DDBJ databases">
        <authorList>
            <person name="Waldvogel A.-M."/>
            <person name="Schoenle A."/>
        </authorList>
    </citation>
    <scope>NUCLEOTIDE SEQUENCE [LARGE SCALE GENOMIC DNA]</scope>
</reference>
<evidence type="ECO:0000259" key="4">
    <source>
        <dbReference type="Pfam" id="PF09727"/>
    </source>
</evidence>
<feature type="region of interest" description="Disordered" evidence="3">
    <location>
        <begin position="333"/>
        <end position="359"/>
    </location>
</feature>
<dbReference type="AlphaFoldDB" id="A0AAV2K739"/>
<feature type="region of interest" description="Disordered" evidence="3">
    <location>
        <begin position="976"/>
        <end position="997"/>
    </location>
</feature>
<feature type="region of interest" description="Disordered" evidence="3">
    <location>
        <begin position="547"/>
        <end position="661"/>
    </location>
</feature>
<feature type="region of interest" description="Disordered" evidence="3">
    <location>
        <begin position="1"/>
        <end position="83"/>
    </location>
</feature>
<evidence type="ECO:0000256" key="3">
    <source>
        <dbReference type="SAM" id="MobiDB-lite"/>
    </source>
</evidence>
<feature type="domain" description="Cortactin-binding protein-2 N-terminal" evidence="4">
    <location>
        <begin position="83"/>
        <end position="243"/>
    </location>
</feature>
<keyword evidence="1 2" id="KW-0175">Coiled coil</keyword>
<dbReference type="InterPro" id="IPR050719">
    <property type="entry name" value="Cortactin-Actin_Reg"/>
</dbReference>
<evidence type="ECO:0000256" key="1">
    <source>
        <dbReference type="ARBA" id="ARBA00023054"/>
    </source>
</evidence>
<dbReference type="EMBL" id="OZ035839">
    <property type="protein sequence ID" value="CAL1585751.1"/>
    <property type="molecule type" value="Genomic_DNA"/>
</dbReference>
<organism evidence="5 6">
    <name type="scientific">Knipowitschia caucasica</name>
    <name type="common">Caucasian dwarf goby</name>
    <name type="synonym">Pomatoschistus caucasicus</name>
    <dbReference type="NCBI Taxonomy" id="637954"/>
    <lineage>
        <taxon>Eukaryota</taxon>
        <taxon>Metazoa</taxon>
        <taxon>Chordata</taxon>
        <taxon>Craniata</taxon>
        <taxon>Vertebrata</taxon>
        <taxon>Euteleostomi</taxon>
        <taxon>Actinopterygii</taxon>
        <taxon>Neopterygii</taxon>
        <taxon>Teleostei</taxon>
        <taxon>Neoteleostei</taxon>
        <taxon>Acanthomorphata</taxon>
        <taxon>Gobiaria</taxon>
        <taxon>Gobiiformes</taxon>
        <taxon>Gobioidei</taxon>
        <taxon>Gobiidae</taxon>
        <taxon>Gobiinae</taxon>
        <taxon>Knipowitschia</taxon>
    </lineage>
</organism>
<evidence type="ECO:0000256" key="2">
    <source>
        <dbReference type="SAM" id="Coils"/>
    </source>
</evidence>
<feature type="compositionally biased region" description="Basic and acidic residues" evidence="3">
    <location>
        <begin position="70"/>
        <end position="83"/>
    </location>
</feature>
<evidence type="ECO:0000313" key="5">
    <source>
        <dbReference type="EMBL" id="CAL1585751.1"/>
    </source>
</evidence>
<dbReference type="InterPro" id="IPR019131">
    <property type="entry name" value="Cortactin-binding_p2_N"/>
</dbReference>
<feature type="coiled-coil region" evidence="2">
    <location>
        <begin position="717"/>
        <end position="762"/>
    </location>
</feature>
<gene>
    <name evidence="5" type="ORF">KC01_LOCUS15941</name>
</gene>
<evidence type="ECO:0000313" key="6">
    <source>
        <dbReference type="Proteomes" id="UP001497482"/>
    </source>
</evidence>
<feature type="compositionally biased region" description="Basic and acidic residues" evidence="3">
    <location>
        <begin position="976"/>
        <end position="985"/>
    </location>
</feature>
<dbReference type="PANTHER" id="PTHR23166">
    <property type="entry name" value="FILAMIN/GPBP-INTERACTING PROTEIN"/>
    <property type="match status" value="1"/>
</dbReference>
<feature type="compositionally biased region" description="Polar residues" evidence="3">
    <location>
        <begin position="35"/>
        <end position="68"/>
    </location>
</feature>
<proteinExistence type="predicted"/>
<accession>A0AAV2K739</accession>